<reference evidence="5" key="1">
    <citation type="submission" date="2016-01" db="EMBL/GenBank/DDBJ databases">
        <authorList>
            <person name="Peeters C."/>
        </authorList>
    </citation>
    <scope>NUCLEOTIDE SEQUENCE</scope>
    <source>
        <strain evidence="5">LMG 29320</strain>
    </source>
</reference>
<dbReference type="Gene3D" id="3.40.50.880">
    <property type="match status" value="1"/>
</dbReference>
<dbReference type="InterPro" id="IPR029062">
    <property type="entry name" value="Class_I_gatase-like"/>
</dbReference>
<organism evidence="5 6">
    <name type="scientific">Caballeronia fortuita</name>
    <dbReference type="NCBI Taxonomy" id="1777138"/>
    <lineage>
        <taxon>Bacteria</taxon>
        <taxon>Pseudomonadati</taxon>
        <taxon>Pseudomonadota</taxon>
        <taxon>Betaproteobacteria</taxon>
        <taxon>Burkholderiales</taxon>
        <taxon>Burkholderiaceae</taxon>
        <taxon>Caballeronia</taxon>
    </lineage>
</organism>
<accession>A0A158CVB1</accession>
<evidence type="ECO:0000313" key="6">
    <source>
        <dbReference type="Proteomes" id="UP000054903"/>
    </source>
</evidence>
<evidence type="ECO:0000256" key="2">
    <source>
        <dbReference type="ARBA" id="ARBA00023239"/>
    </source>
</evidence>
<dbReference type="CDD" id="cd03141">
    <property type="entry name" value="GATase1_Hsp31_like"/>
    <property type="match status" value="1"/>
</dbReference>
<comment type="caution">
    <text evidence="5">The sequence shown here is derived from an EMBL/GenBank/DDBJ whole genome shotgun (WGS) entry which is preliminary data.</text>
</comment>
<dbReference type="PANTHER" id="PTHR48094:SF11">
    <property type="entry name" value="GLUTATHIONE-INDEPENDENT GLYOXALASE HSP31-RELATED"/>
    <property type="match status" value="1"/>
</dbReference>
<keyword evidence="6" id="KW-1185">Reference proteome</keyword>
<name>A0A158CVB1_9BURK</name>
<evidence type="ECO:0000313" key="5">
    <source>
        <dbReference type="EMBL" id="SAK85507.1"/>
    </source>
</evidence>
<gene>
    <name evidence="5" type="ORF">AWB77_04496</name>
</gene>
<comment type="similarity">
    <text evidence="3">Belongs to the peptidase C56 family. HSP31-like subfamily.</text>
</comment>
<dbReference type="STRING" id="1777138.AWB77_04496"/>
<keyword evidence="1" id="KW-0346">Stress response</keyword>
<evidence type="ECO:0000256" key="3">
    <source>
        <dbReference type="ARBA" id="ARBA00038493"/>
    </source>
</evidence>
<dbReference type="InterPro" id="IPR050325">
    <property type="entry name" value="Prot/Nucl_acid_deglycase"/>
</dbReference>
<keyword evidence="2" id="KW-0456">Lyase</keyword>
<protein>
    <submittedName>
        <fullName evidence="5">ThiJ/PfpI domain-containing protein</fullName>
    </submittedName>
</protein>
<dbReference type="EMBL" id="FCNX02000012">
    <property type="protein sequence ID" value="SAK85507.1"/>
    <property type="molecule type" value="Genomic_DNA"/>
</dbReference>
<dbReference type="PANTHER" id="PTHR48094">
    <property type="entry name" value="PROTEIN/NUCLEIC ACID DEGLYCASE DJ-1-RELATED"/>
    <property type="match status" value="1"/>
</dbReference>
<dbReference type="GO" id="GO:0019172">
    <property type="term" value="F:glyoxalase III activity"/>
    <property type="evidence" value="ECO:0007669"/>
    <property type="project" value="TreeGrafter"/>
</dbReference>
<dbReference type="SUPFAM" id="SSF52317">
    <property type="entry name" value="Class I glutamine amidotransferase-like"/>
    <property type="match status" value="1"/>
</dbReference>
<dbReference type="GO" id="GO:0019243">
    <property type="term" value="P:methylglyoxal catabolic process to D-lactate via S-lactoyl-glutathione"/>
    <property type="evidence" value="ECO:0007669"/>
    <property type="project" value="TreeGrafter"/>
</dbReference>
<dbReference type="Proteomes" id="UP000054903">
    <property type="component" value="Unassembled WGS sequence"/>
</dbReference>
<dbReference type="AlphaFoldDB" id="A0A158CVB1"/>
<evidence type="ECO:0000259" key="4">
    <source>
        <dbReference type="Pfam" id="PF01965"/>
    </source>
</evidence>
<dbReference type="Pfam" id="PF01965">
    <property type="entry name" value="DJ-1_PfpI"/>
    <property type="match status" value="1"/>
</dbReference>
<evidence type="ECO:0000256" key="1">
    <source>
        <dbReference type="ARBA" id="ARBA00023016"/>
    </source>
</evidence>
<proteinExistence type="inferred from homology"/>
<dbReference type="GO" id="GO:0005737">
    <property type="term" value="C:cytoplasm"/>
    <property type="evidence" value="ECO:0007669"/>
    <property type="project" value="TreeGrafter"/>
</dbReference>
<dbReference type="InterPro" id="IPR002818">
    <property type="entry name" value="DJ-1/PfpI"/>
</dbReference>
<sequence>MVLTSHDKLGYDTEEKSGLWYEELAAPYFLFKDAGIDVVLASPKGGKSPVDWRSELPQFQTDATRRFDADPAALEQLASTVPLNTVSHEGFDAVFYPGGHGPLFDLAEDADSVKLIETTVAAGKPLALVCHGPGALRHAKGPDGRPIVNGKRVTGFKNSEEASVDMTQHVPFSVEDELVRLGGLYSSAEDWHPHVVEDGLLITGQSPASADPAARALLNKLRP</sequence>
<feature type="domain" description="DJ-1/PfpI" evidence="4">
    <location>
        <begin position="23"/>
        <end position="218"/>
    </location>
</feature>